<name>A0A061FLN8_THECC</name>
<dbReference type="InterPro" id="IPR036047">
    <property type="entry name" value="F-box-like_dom_sf"/>
</dbReference>
<dbReference type="eggNOG" id="ENOG502QTMV">
    <property type="taxonomic scope" value="Eukaryota"/>
</dbReference>
<organism evidence="3 4">
    <name type="scientific">Theobroma cacao</name>
    <name type="common">Cacao</name>
    <name type="synonym">Cocoa</name>
    <dbReference type="NCBI Taxonomy" id="3641"/>
    <lineage>
        <taxon>Eukaryota</taxon>
        <taxon>Viridiplantae</taxon>
        <taxon>Streptophyta</taxon>
        <taxon>Embryophyta</taxon>
        <taxon>Tracheophyta</taxon>
        <taxon>Spermatophyta</taxon>
        <taxon>Magnoliopsida</taxon>
        <taxon>eudicotyledons</taxon>
        <taxon>Gunneridae</taxon>
        <taxon>Pentapetalae</taxon>
        <taxon>rosids</taxon>
        <taxon>malvids</taxon>
        <taxon>Malvales</taxon>
        <taxon>Malvaceae</taxon>
        <taxon>Byttnerioideae</taxon>
        <taxon>Theobroma</taxon>
    </lineage>
</organism>
<dbReference type="HOGENOM" id="CLU_046786_1_0_1"/>
<dbReference type="PANTHER" id="PTHR34223:SF83">
    <property type="entry name" value="F-BOX DOMAIN-CONTAINING PROTEIN"/>
    <property type="match status" value="1"/>
</dbReference>
<reference evidence="3 4" key="1">
    <citation type="journal article" date="2013" name="Genome Biol.">
        <title>The genome sequence of the most widely cultivated cacao type and its use to identify candidate genes regulating pod color.</title>
        <authorList>
            <person name="Motamayor J.C."/>
            <person name="Mockaitis K."/>
            <person name="Schmutz J."/>
            <person name="Haiminen N."/>
            <person name="Iii D.L."/>
            <person name="Cornejo O."/>
            <person name="Findley S.D."/>
            <person name="Zheng P."/>
            <person name="Utro F."/>
            <person name="Royaert S."/>
            <person name="Saski C."/>
            <person name="Jenkins J."/>
            <person name="Podicheti R."/>
            <person name="Zhao M."/>
            <person name="Scheffler B.E."/>
            <person name="Stack J.C."/>
            <person name="Feltus F.A."/>
            <person name="Mustiga G.M."/>
            <person name="Amores F."/>
            <person name="Phillips W."/>
            <person name="Marelli J.P."/>
            <person name="May G.D."/>
            <person name="Shapiro H."/>
            <person name="Ma J."/>
            <person name="Bustamante C.D."/>
            <person name="Schnell R.J."/>
            <person name="Main D."/>
            <person name="Gilbert D."/>
            <person name="Parida L."/>
            <person name="Kuhn D.N."/>
        </authorList>
    </citation>
    <scope>NUCLEOTIDE SEQUENCE [LARGE SCALE GENOMIC DNA]</scope>
    <source>
        <strain evidence="4">cv. Matina 1-6</strain>
    </source>
</reference>
<gene>
    <name evidence="3" type="ORF">TCM_042800</name>
</gene>
<dbReference type="InterPro" id="IPR032675">
    <property type="entry name" value="LRR_dom_sf"/>
</dbReference>
<dbReference type="CDD" id="cd22160">
    <property type="entry name" value="F-box_AtFBL13-like"/>
    <property type="match status" value="1"/>
</dbReference>
<proteinExistence type="predicted"/>
<accession>A0A061FLN8</accession>
<feature type="region of interest" description="Disordered" evidence="1">
    <location>
        <begin position="1"/>
        <end position="24"/>
    </location>
</feature>
<dbReference type="InterPro" id="IPR053781">
    <property type="entry name" value="F-box_AtFBL13-like"/>
</dbReference>
<sequence>MGKKSMMKKKSPETEHDPDDNQRKTAKEQLNMDPKDFISCFPDEILCHIITFLPFESAVQTTFLSTRWKDLWKKARVLHGTIEDAVVTILSLLNDLADLHPPRNKWGFQFNFGHGRALFAAIAPNNTLHLDFSAGEHKLSKSFDWLLPLNLPKRDKWPFPYKYEKILELNTPLPTDQQFKIKALYLISVCRLSRKALTSMVSYLPFLESLTIAKCNGVQSLDIENAARLQKLTVMDCPQLEYLCFGGSCLKSFQYRGRLVCFRFNVFCNCNSYRSWLSCVHHRGLYLEDAMLDFRQGPLTHWTWDFKKPSSYTHYYGLYKGSCNCGCTTLFQCFKSILESIDGVESLTLCRWLFEACFSNLSKLNFEFCFNELKELWWIDCSMERRNINALLCFLKLCPNLEKLYVTIDPKCYDLPSTEKFSAIFAGSDKLNNLKFVKLKGCADETKEMFLARRLIPLFLRTPLIISKQDGRCLRYLLKVPKLEKKGKYPYKFKMVEKPPEIYPDHVHMNL</sequence>
<dbReference type="Gramene" id="EOY18185">
    <property type="protein sequence ID" value="EOY18185"/>
    <property type="gene ID" value="TCM_042800"/>
</dbReference>
<dbReference type="SUPFAM" id="SSF81383">
    <property type="entry name" value="F-box domain"/>
    <property type="match status" value="1"/>
</dbReference>
<dbReference type="InterPro" id="IPR053197">
    <property type="entry name" value="F-box_SCFL_complex_component"/>
</dbReference>
<dbReference type="STRING" id="3641.A0A061FLN8"/>
<dbReference type="EMBL" id="CM001888">
    <property type="protein sequence ID" value="EOY18185.1"/>
    <property type="molecule type" value="Genomic_DNA"/>
</dbReference>
<dbReference type="AlphaFoldDB" id="A0A061FLN8"/>
<evidence type="ECO:0000313" key="4">
    <source>
        <dbReference type="Proteomes" id="UP000026915"/>
    </source>
</evidence>
<dbReference type="Gene3D" id="1.20.1280.50">
    <property type="match status" value="1"/>
</dbReference>
<protein>
    <submittedName>
        <fullName evidence="3">F-box family protein</fullName>
    </submittedName>
</protein>
<keyword evidence="4" id="KW-1185">Reference proteome</keyword>
<dbReference type="Proteomes" id="UP000026915">
    <property type="component" value="Chromosome 10"/>
</dbReference>
<feature type="domain" description="F-box" evidence="2">
    <location>
        <begin position="38"/>
        <end position="76"/>
    </location>
</feature>
<dbReference type="OMA" id="WQLEENH"/>
<dbReference type="InterPro" id="IPR001810">
    <property type="entry name" value="F-box_dom"/>
</dbReference>
<dbReference type="SUPFAM" id="SSF52047">
    <property type="entry name" value="RNI-like"/>
    <property type="match status" value="1"/>
</dbReference>
<dbReference type="PANTHER" id="PTHR34223">
    <property type="entry name" value="OS11G0201299 PROTEIN"/>
    <property type="match status" value="1"/>
</dbReference>
<feature type="compositionally biased region" description="Basic and acidic residues" evidence="1">
    <location>
        <begin position="10"/>
        <end position="24"/>
    </location>
</feature>
<evidence type="ECO:0000259" key="2">
    <source>
        <dbReference type="Pfam" id="PF00646"/>
    </source>
</evidence>
<dbReference type="InParanoid" id="A0A061FLN8"/>
<dbReference type="Pfam" id="PF00646">
    <property type="entry name" value="F-box"/>
    <property type="match status" value="1"/>
</dbReference>
<evidence type="ECO:0000256" key="1">
    <source>
        <dbReference type="SAM" id="MobiDB-lite"/>
    </source>
</evidence>
<evidence type="ECO:0000313" key="3">
    <source>
        <dbReference type="EMBL" id="EOY18185.1"/>
    </source>
</evidence>
<dbReference type="Gene3D" id="3.80.10.10">
    <property type="entry name" value="Ribonuclease Inhibitor"/>
    <property type="match status" value="1"/>
</dbReference>